<organism evidence="1 2">
    <name type="scientific">Mucilaginibacter aquariorum</name>
    <dbReference type="NCBI Taxonomy" id="2967225"/>
    <lineage>
        <taxon>Bacteria</taxon>
        <taxon>Pseudomonadati</taxon>
        <taxon>Bacteroidota</taxon>
        <taxon>Sphingobacteriia</taxon>
        <taxon>Sphingobacteriales</taxon>
        <taxon>Sphingobacteriaceae</taxon>
        <taxon>Mucilaginibacter</taxon>
    </lineage>
</organism>
<sequence>MMIIAAHNGKDRKLPARLIYYYVNAQRRRSDLAFFQVELNFLQELLSDHFMQLTVDSEGRKRSKRLKTALFQLEKKIAGCSVRLDAHLHLITSQAEKPEEPGEALAAGQVALDQLVTELTGRYRKTKKELFALITEVIRENKFLAG</sequence>
<dbReference type="EMBL" id="JANHOH010000017">
    <property type="protein sequence ID" value="MCQ6961571.1"/>
    <property type="molecule type" value="Genomic_DNA"/>
</dbReference>
<name>A0ABT1TAB1_9SPHI</name>
<dbReference type="RefSeq" id="WP_256541737.1">
    <property type="nucleotide sequence ID" value="NZ_JANHOH010000017.1"/>
</dbReference>
<accession>A0ABT1TAB1</accession>
<comment type="caution">
    <text evidence="1">The sequence shown here is derived from an EMBL/GenBank/DDBJ whole genome shotgun (WGS) entry which is preliminary data.</text>
</comment>
<keyword evidence="2" id="KW-1185">Reference proteome</keyword>
<evidence type="ECO:0008006" key="3">
    <source>
        <dbReference type="Google" id="ProtNLM"/>
    </source>
</evidence>
<proteinExistence type="predicted"/>
<evidence type="ECO:0000313" key="2">
    <source>
        <dbReference type="Proteomes" id="UP001204376"/>
    </source>
</evidence>
<reference evidence="1 2" key="1">
    <citation type="submission" date="2022-07" db="EMBL/GenBank/DDBJ databases">
        <title>Mucilaginibacter sp. JC4.</title>
        <authorList>
            <person name="Le V."/>
            <person name="Ko S.-R."/>
            <person name="Ahn C.-Y."/>
            <person name="Oh H.-M."/>
        </authorList>
    </citation>
    <scope>NUCLEOTIDE SEQUENCE [LARGE SCALE GENOMIC DNA]</scope>
    <source>
        <strain evidence="1 2">JC4</strain>
    </source>
</reference>
<dbReference type="Proteomes" id="UP001204376">
    <property type="component" value="Unassembled WGS sequence"/>
</dbReference>
<gene>
    <name evidence="1" type="ORF">NPE20_26600</name>
</gene>
<protein>
    <recommendedName>
        <fullName evidence="3">CHAD domain-containing protein</fullName>
    </recommendedName>
</protein>
<evidence type="ECO:0000313" key="1">
    <source>
        <dbReference type="EMBL" id="MCQ6961571.1"/>
    </source>
</evidence>